<dbReference type="AlphaFoldDB" id="A0A1W1X1Z5"/>
<evidence type="ECO:0000256" key="1">
    <source>
        <dbReference type="SAM" id="Phobius"/>
    </source>
</evidence>
<keyword evidence="3" id="KW-1185">Reference proteome</keyword>
<keyword evidence="1" id="KW-1133">Transmembrane helix</keyword>
<accession>A0A1W1X1Z5</accession>
<feature type="transmembrane region" description="Helical" evidence="1">
    <location>
        <begin position="12"/>
        <end position="37"/>
    </location>
</feature>
<dbReference type="RefSeq" id="WP_084088870.1">
    <property type="nucleotide sequence ID" value="NZ_FWXD01000002.1"/>
</dbReference>
<name>A0A1W1X1Z5_9NEIS</name>
<feature type="transmembrane region" description="Helical" evidence="1">
    <location>
        <begin position="57"/>
        <end position="78"/>
    </location>
</feature>
<gene>
    <name evidence="2" type="ORF">SAMN02745857_00397</name>
</gene>
<protein>
    <submittedName>
        <fullName evidence="2">Uncharacterized protein</fullName>
    </submittedName>
</protein>
<evidence type="ECO:0000313" key="2">
    <source>
        <dbReference type="EMBL" id="SMC17758.1"/>
    </source>
</evidence>
<reference evidence="2 3" key="1">
    <citation type="submission" date="2017-04" db="EMBL/GenBank/DDBJ databases">
        <authorList>
            <person name="Afonso C.L."/>
            <person name="Miller P.J."/>
            <person name="Scott M.A."/>
            <person name="Spackman E."/>
            <person name="Goraichik I."/>
            <person name="Dimitrov K.M."/>
            <person name="Suarez D.L."/>
            <person name="Swayne D.E."/>
        </authorList>
    </citation>
    <scope>NUCLEOTIDE SEQUENCE [LARGE SCALE GENOMIC DNA]</scope>
    <source>
        <strain evidence="2 3">DSM 23236</strain>
    </source>
</reference>
<evidence type="ECO:0000313" key="3">
    <source>
        <dbReference type="Proteomes" id="UP000192761"/>
    </source>
</evidence>
<keyword evidence="1" id="KW-0472">Membrane</keyword>
<organism evidence="2 3">
    <name type="scientific">Andreprevotia lacus DSM 23236</name>
    <dbReference type="NCBI Taxonomy" id="1121001"/>
    <lineage>
        <taxon>Bacteria</taxon>
        <taxon>Pseudomonadati</taxon>
        <taxon>Pseudomonadota</taxon>
        <taxon>Betaproteobacteria</taxon>
        <taxon>Neisseriales</taxon>
        <taxon>Chitinibacteraceae</taxon>
        <taxon>Andreprevotia</taxon>
    </lineage>
</organism>
<dbReference type="EMBL" id="FWXD01000002">
    <property type="protein sequence ID" value="SMC17758.1"/>
    <property type="molecule type" value="Genomic_DNA"/>
</dbReference>
<dbReference type="Proteomes" id="UP000192761">
    <property type="component" value="Unassembled WGS sequence"/>
</dbReference>
<proteinExistence type="predicted"/>
<sequence>MRRATILYLKRHPLAAVLVMALAFVTLTASSVNLLMLLHANLDFIWRSGWWALREGALLQLLGLLLSAIIALLSYLVFKTCEKLLVEKITDISVPPAAAVPEKPAKDATHGQRP</sequence>
<keyword evidence="1" id="KW-0812">Transmembrane</keyword>
<dbReference type="STRING" id="1121001.SAMN02745857_00397"/>